<dbReference type="PANTHER" id="PTHR43415:SF3">
    <property type="entry name" value="GNAT-FAMILY ACETYLTRANSFERASE"/>
    <property type="match status" value="1"/>
</dbReference>
<comment type="caution">
    <text evidence="2">The sequence shown here is derived from an EMBL/GenBank/DDBJ whole genome shotgun (WGS) entry which is preliminary data.</text>
</comment>
<evidence type="ECO:0000313" key="4">
    <source>
        <dbReference type="Proteomes" id="UP000034407"/>
    </source>
</evidence>
<reference evidence="2 4" key="1">
    <citation type="submission" date="2015-04" db="EMBL/GenBank/DDBJ databases">
        <title>Microcin producing Clostridium sp. JC272T.</title>
        <authorList>
            <person name="Jyothsna T."/>
            <person name="Sasikala C."/>
            <person name="Ramana C."/>
        </authorList>
    </citation>
    <scope>NUCLEOTIDE SEQUENCE [LARGE SCALE GENOMIC DNA]</scope>
    <source>
        <strain evidence="2 4">JC272</strain>
    </source>
</reference>
<accession>A0A0M3DIX4</accession>
<dbReference type="SUPFAM" id="SSF55729">
    <property type="entry name" value="Acyl-CoA N-acyltransferases (Nat)"/>
    <property type="match status" value="1"/>
</dbReference>
<feature type="domain" description="N-acetyltransferase" evidence="1">
    <location>
        <begin position="3"/>
        <end position="156"/>
    </location>
</feature>
<gene>
    <name evidence="3" type="ORF">VN21_04770</name>
    <name evidence="2" type="ORF">VN21_09025</name>
</gene>
<keyword evidence="2" id="KW-0808">Transferase</keyword>
<dbReference type="AlphaFoldDB" id="A0A0M3DIX4"/>
<keyword evidence="4" id="KW-1185">Reference proteome</keyword>
<organism evidence="2 4">
    <name type="scientific">Paraclostridium benzoelyticum</name>
    <dbReference type="NCBI Taxonomy" id="1629550"/>
    <lineage>
        <taxon>Bacteria</taxon>
        <taxon>Bacillati</taxon>
        <taxon>Bacillota</taxon>
        <taxon>Clostridia</taxon>
        <taxon>Peptostreptococcales</taxon>
        <taxon>Peptostreptococcaceae</taxon>
        <taxon>Paraclostridium</taxon>
    </lineage>
</organism>
<dbReference type="Pfam" id="PF00583">
    <property type="entry name" value="Acetyltransf_1"/>
    <property type="match status" value="1"/>
</dbReference>
<protein>
    <submittedName>
        <fullName evidence="2">Acetyltransferase</fullName>
    </submittedName>
</protein>
<dbReference type="PATRIC" id="fig|1629550.3.peg.1249"/>
<dbReference type="EMBL" id="LBBT01000190">
    <property type="protein sequence ID" value="KKY01394.1"/>
    <property type="molecule type" value="Genomic_DNA"/>
</dbReference>
<dbReference type="Gene3D" id="3.40.630.30">
    <property type="match status" value="1"/>
</dbReference>
<dbReference type="CDD" id="cd04301">
    <property type="entry name" value="NAT_SF"/>
    <property type="match status" value="1"/>
</dbReference>
<proteinExistence type="predicted"/>
<dbReference type="InterPro" id="IPR000182">
    <property type="entry name" value="GNAT_dom"/>
</dbReference>
<evidence type="ECO:0000313" key="2">
    <source>
        <dbReference type="EMBL" id="KKY01394.1"/>
    </source>
</evidence>
<evidence type="ECO:0000259" key="1">
    <source>
        <dbReference type="PROSITE" id="PS51186"/>
    </source>
</evidence>
<dbReference type="RefSeq" id="WP_046822293.1">
    <property type="nucleotide sequence ID" value="NZ_LBBT01000109.1"/>
</dbReference>
<evidence type="ECO:0000313" key="3">
    <source>
        <dbReference type="EMBL" id="KKY02144.1"/>
    </source>
</evidence>
<dbReference type="EMBL" id="LBBT01000109">
    <property type="protein sequence ID" value="KKY02144.1"/>
    <property type="molecule type" value="Genomic_DNA"/>
</dbReference>
<dbReference type="PROSITE" id="PS51186">
    <property type="entry name" value="GNAT"/>
    <property type="match status" value="1"/>
</dbReference>
<sequence>MNLNPVKFTEELAKEITTWKYEGDYSIYNLPSWDEIIKKQISLCKKEKRENFIGYADSKNNLVGFVNLLDEGESVFFGIGIKPEYCGIGIGKQIVSMALDECKRRYPSKPIVLEVRSWNKRAIKCYESQGFKVIDRKHQETYLGTGEFFIMEYIKK</sequence>
<dbReference type="PANTHER" id="PTHR43415">
    <property type="entry name" value="SPERMIDINE N(1)-ACETYLTRANSFERASE"/>
    <property type="match status" value="1"/>
</dbReference>
<dbReference type="Proteomes" id="UP000034407">
    <property type="component" value="Unassembled WGS sequence"/>
</dbReference>
<name>A0A0M3DIX4_9FIRM</name>
<dbReference type="GO" id="GO:0016747">
    <property type="term" value="F:acyltransferase activity, transferring groups other than amino-acyl groups"/>
    <property type="evidence" value="ECO:0007669"/>
    <property type="project" value="InterPro"/>
</dbReference>
<dbReference type="InterPro" id="IPR016181">
    <property type="entry name" value="Acyl_CoA_acyltransferase"/>
</dbReference>
<dbReference type="OrthoDB" id="423921at2"/>